<accession>A0ABP5ELJ6</accession>
<keyword evidence="4 6" id="KW-0648">Protein biosynthesis</keyword>
<dbReference type="Pfam" id="PF01327">
    <property type="entry name" value="Pep_deformylase"/>
    <property type="match status" value="1"/>
</dbReference>
<evidence type="ECO:0000256" key="3">
    <source>
        <dbReference type="ARBA" id="ARBA00022801"/>
    </source>
</evidence>
<dbReference type="EMBL" id="BAAANO010000004">
    <property type="protein sequence ID" value="GAA1998756.1"/>
    <property type="molecule type" value="Genomic_DNA"/>
</dbReference>
<protein>
    <recommendedName>
        <fullName evidence="6">Peptide deformylase</fullName>
        <shortName evidence="6">PDF</shortName>
        <ecNumber evidence="6">3.5.1.88</ecNumber>
    </recommendedName>
    <alternativeName>
        <fullName evidence="6">Polypeptide deformylase</fullName>
    </alternativeName>
</protein>
<dbReference type="RefSeq" id="WP_344306265.1">
    <property type="nucleotide sequence ID" value="NZ_BAAANO010000004.1"/>
</dbReference>
<dbReference type="HAMAP" id="MF_00163">
    <property type="entry name" value="Pep_deformylase"/>
    <property type="match status" value="1"/>
</dbReference>
<dbReference type="Gene3D" id="3.90.45.10">
    <property type="entry name" value="Peptide deformylase"/>
    <property type="match status" value="1"/>
</dbReference>
<feature type="active site" evidence="6">
    <location>
        <position position="176"/>
    </location>
</feature>
<feature type="binding site" evidence="6">
    <location>
        <position position="133"/>
    </location>
    <ligand>
        <name>Fe cation</name>
        <dbReference type="ChEBI" id="CHEBI:24875"/>
    </ligand>
</feature>
<dbReference type="CDD" id="cd00487">
    <property type="entry name" value="Pep_deformylase"/>
    <property type="match status" value="1"/>
</dbReference>
<dbReference type="NCBIfam" id="NF001159">
    <property type="entry name" value="PRK00150.1-3"/>
    <property type="match status" value="1"/>
</dbReference>
<dbReference type="SUPFAM" id="SSF56420">
    <property type="entry name" value="Peptide deformylase"/>
    <property type="match status" value="1"/>
</dbReference>
<dbReference type="EC" id="3.5.1.88" evidence="6"/>
<feature type="binding site" evidence="6">
    <location>
        <position position="179"/>
    </location>
    <ligand>
        <name>Fe cation</name>
        <dbReference type="ChEBI" id="CHEBI:24875"/>
    </ligand>
</feature>
<dbReference type="Proteomes" id="UP001500755">
    <property type="component" value="Unassembled WGS sequence"/>
</dbReference>
<sequence>MTSVPTTASPKTVREQIESVLAMAELNNGIVPVVEAGDPVLRTVTEEFDGQVDDATLAQLAEVMHATMKWAPGVGLAAPQVGIALRMFVAEDPATVSPAVAEARERHGIPSTVLLNSYYEGVGDEKVAFYEGCLSIPGYQAVVSRHRTIALRGTDLSGAPVDREVSGWEARIVAHETDHLDGVLYTDKAELRSLATTKQVMRWWNQPTAQEAARALGFELPASPIL</sequence>
<keyword evidence="3 6" id="KW-0378">Hydrolase</keyword>
<gene>
    <name evidence="6" type="primary">def</name>
    <name evidence="7" type="ORF">GCM10009755_02630</name>
</gene>
<dbReference type="PANTHER" id="PTHR10458:SF2">
    <property type="entry name" value="PEPTIDE DEFORMYLASE, MITOCHONDRIAL"/>
    <property type="match status" value="1"/>
</dbReference>
<evidence type="ECO:0000256" key="6">
    <source>
        <dbReference type="HAMAP-Rule" id="MF_00163"/>
    </source>
</evidence>
<evidence type="ECO:0000313" key="7">
    <source>
        <dbReference type="EMBL" id="GAA1998756.1"/>
    </source>
</evidence>
<comment type="similarity">
    <text evidence="1 6">Belongs to the polypeptide deformylase family.</text>
</comment>
<evidence type="ECO:0000256" key="2">
    <source>
        <dbReference type="ARBA" id="ARBA00022723"/>
    </source>
</evidence>
<keyword evidence="8" id="KW-1185">Reference proteome</keyword>
<evidence type="ECO:0000256" key="4">
    <source>
        <dbReference type="ARBA" id="ARBA00022917"/>
    </source>
</evidence>
<organism evidence="7 8">
    <name type="scientific">Brevibacterium samyangense</name>
    <dbReference type="NCBI Taxonomy" id="366888"/>
    <lineage>
        <taxon>Bacteria</taxon>
        <taxon>Bacillati</taxon>
        <taxon>Actinomycetota</taxon>
        <taxon>Actinomycetes</taxon>
        <taxon>Micrococcales</taxon>
        <taxon>Brevibacteriaceae</taxon>
        <taxon>Brevibacterium</taxon>
    </lineage>
</organism>
<proteinExistence type="inferred from homology"/>
<keyword evidence="5 6" id="KW-0408">Iron</keyword>
<evidence type="ECO:0000313" key="8">
    <source>
        <dbReference type="Proteomes" id="UP001500755"/>
    </source>
</evidence>
<evidence type="ECO:0000256" key="5">
    <source>
        <dbReference type="ARBA" id="ARBA00023004"/>
    </source>
</evidence>
<dbReference type="PANTHER" id="PTHR10458">
    <property type="entry name" value="PEPTIDE DEFORMYLASE"/>
    <property type="match status" value="1"/>
</dbReference>
<dbReference type="InterPro" id="IPR036821">
    <property type="entry name" value="Peptide_deformylase_sf"/>
</dbReference>
<comment type="function">
    <text evidence="6">Removes the formyl group from the N-terminal Met of newly synthesized proteins. Requires at least a dipeptide for an efficient rate of reaction. N-terminal L-methionine is a prerequisite for activity but the enzyme has broad specificity at other positions.</text>
</comment>
<dbReference type="PRINTS" id="PR01576">
    <property type="entry name" value="PDEFORMYLASE"/>
</dbReference>
<comment type="catalytic activity">
    <reaction evidence="6">
        <text>N-terminal N-formyl-L-methionyl-[peptide] + H2O = N-terminal L-methionyl-[peptide] + formate</text>
        <dbReference type="Rhea" id="RHEA:24420"/>
        <dbReference type="Rhea" id="RHEA-COMP:10639"/>
        <dbReference type="Rhea" id="RHEA-COMP:10640"/>
        <dbReference type="ChEBI" id="CHEBI:15377"/>
        <dbReference type="ChEBI" id="CHEBI:15740"/>
        <dbReference type="ChEBI" id="CHEBI:49298"/>
        <dbReference type="ChEBI" id="CHEBI:64731"/>
        <dbReference type="EC" id="3.5.1.88"/>
    </reaction>
</comment>
<dbReference type="PIRSF" id="PIRSF004749">
    <property type="entry name" value="Pep_def"/>
    <property type="match status" value="1"/>
</dbReference>
<evidence type="ECO:0000256" key="1">
    <source>
        <dbReference type="ARBA" id="ARBA00010759"/>
    </source>
</evidence>
<comment type="cofactor">
    <cofactor evidence="6">
        <name>Fe(2+)</name>
        <dbReference type="ChEBI" id="CHEBI:29033"/>
    </cofactor>
    <text evidence="6">Binds 1 Fe(2+) ion.</text>
</comment>
<dbReference type="InterPro" id="IPR023635">
    <property type="entry name" value="Peptide_deformylase"/>
</dbReference>
<comment type="caution">
    <text evidence="7">The sequence shown here is derived from an EMBL/GenBank/DDBJ whole genome shotgun (WGS) entry which is preliminary data.</text>
</comment>
<keyword evidence="2 6" id="KW-0479">Metal-binding</keyword>
<feature type="binding site" evidence="6">
    <location>
        <position position="175"/>
    </location>
    <ligand>
        <name>Fe cation</name>
        <dbReference type="ChEBI" id="CHEBI:24875"/>
    </ligand>
</feature>
<reference evidence="8" key="1">
    <citation type="journal article" date="2019" name="Int. J. Syst. Evol. Microbiol.">
        <title>The Global Catalogue of Microorganisms (GCM) 10K type strain sequencing project: providing services to taxonomists for standard genome sequencing and annotation.</title>
        <authorList>
            <consortium name="The Broad Institute Genomics Platform"/>
            <consortium name="The Broad Institute Genome Sequencing Center for Infectious Disease"/>
            <person name="Wu L."/>
            <person name="Ma J."/>
        </authorList>
    </citation>
    <scope>NUCLEOTIDE SEQUENCE [LARGE SCALE GENOMIC DNA]</scope>
    <source>
        <strain evidence="8">JCM 14546</strain>
    </source>
</reference>
<name>A0ABP5ELJ6_9MICO</name>